<evidence type="ECO:0000256" key="2">
    <source>
        <dbReference type="ARBA" id="ARBA00022448"/>
    </source>
</evidence>
<dbReference type="CDD" id="cd03257">
    <property type="entry name" value="ABC_NikE_OppD_transporters"/>
    <property type="match status" value="1"/>
</dbReference>
<dbReference type="PANTHER" id="PTHR43776">
    <property type="entry name" value="TRANSPORT ATP-BINDING PROTEIN"/>
    <property type="match status" value="1"/>
</dbReference>
<evidence type="ECO:0000313" key="6">
    <source>
        <dbReference type="EMBL" id="SFU85763.1"/>
    </source>
</evidence>
<keyword evidence="7" id="KW-1185">Reference proteome</keyword>
<name>A0A1I7JKT9_9BACL</name>
<dbReference type="GO" id="GO:0016887">
    <property type="term" value="F:ATP hydrolysis activity"/>
    <property type="evidence" value="ECO:0007669"/>
    <property type="project" value="InterPro"/>
</dbReference>
<dbReference type="PROSITE" id="PS50893">
    <property type="entry name" value="ABC_TRANSPORTER_2"/>
    <property type="match status" value="1"/>
</dbReference>
<feature type="domain" description="ABC transporter" evidence="5">
    <location>
        <begin position="18"/>
        <end position="266"/>
    </location>
</feature>
<dbReference type="STRING" id="392015.SAMN05421543_110105"/>
<dbReference type="SUPFAM" id="SSF52540">
    <property type="entry name" value="P-loop containing nucleoside triphosphate hydrolases"/>
    <property type="match status" value="1"/>
</dbReference>
<sequence>MTVQARDTRAVAAAEPILTLHQVQKRFLVRKRGIRVETVAADQVSFTVRRGEVFGLVGESGSGKTTLANLVMGLEAPDGGEISFCGRVIASPGRRPPFPYGDIQMVFQDPRSSLNPRMRVHQILTEPLRAVSPERRAQFGSEAALVELLGQVGLRPESLHRFPHEFSGGQRQRIAIARALVTRPKLVLLDEPTSALDVSVQAQVIQLLQSLQAEFGLTYVFISHNMGVVRYFCDRVGVLYRGRLVEVADTDTLFSAPSHEYTRRLLDAVPTWSHAGAERLVEEAPNGGV</sequence>
<evidence type="ECO:0000256" key="3">
    <source>
        <dbReference type="ARBA" id="ARBA00022741"/>
    </source>
</evidence>
<dbReference type="InterPro" id="IPR003439">
    <property type="entry name" value="ABC_transporter-like_ATP-bd"/>
</dbReference>
<dbReference type="Gene3D" id="3.40.50.300">
    <property type="entry name" value="P-loop containing nucleotide triphosphate hydrolases"/>
    <property type="match status" value="1"/>
</dbReference>
<dbReference type="PROSITE" id="PS00211">
    <property type="entry name" value="ABC_TRANSPORTER_1"/>
    <property type="match status" value="1"/>
</dbReference>
<comment type="similarity">
    <text evidence="1">Belongs to the ABC transporter superfamily.</text>
</comment>
<dbReference type="InterPro" id="IPR050319">
    <property type="entry name" value="ABC_transp_ATP-bind"/>
</dbReference>
<dbReference type="Proteomes" id="UP000183508">
    <property type="component" value="Unassembled WGS sequence"/>
</dbReference>
<keyword evidence="4 6" id="KW-0067">ATP-binding</keyword>
<dbReference type="AlphaFoldDB" id="A0A1I7JKT9"/>
<evidence type="ECO:0000259" key="5">
    <source>
        <dbReference type="PROSITE" id="PS50893"/>
    </source>
</evidence>
<accession>A0A1I7JKT9</accession>
<dbReference type="InterPro" id="IPR017871">
    <property type="entry name" value="ABC_transporter-like_CS"/>
</dbReference>
<dbReference type="GO" id="GO:0055085">
    <property type="term" value="P:transmembrane transport"/>
    <property type="evidence" value="ECO:0007669"/>
    <property type="project" value="UniProtKB-ARBA"/>
</dbReference>
<keyword evidence="3" id="KW-0547">Nucleotide-binding</keyword>
<gene>
    <name evidence="6" type="ORF">SAMN05421543_110105</name>
</gene>
<dbReference type="RefSeq" id="WP_074952574.1">
    <property type="nucleotide sequence ID" value="NZ_FPBV01000010.1"/>
</dbReference>
<proteinExistence type="inferred from homology"/>
<dbReference type="InterPro" id="IPR003593">
    <property type="entry name" value="AAA+_ATPase"/>
</dbReference>
<dbReference type="PANTHER" id="PTHR43776:SF7">
    <property type="entry name" value="D,D-DIPEPTIDE TRANSPORT ATP-BINDING PROTEIN DDPF-RELATED"/>
    <property type="match status" value="1"/>
</dbReference>
<protein>
    <submittedName>
        <fullName evidence="6">Peptide/nickel transport system ATP-binding protein/oligopeptide transport system ATP-binding protein</fullName>
    </submittedName>
</protein>
<dbReference type="GO" id="GO:0005524">
    <property type="term" value="F:ATP binding"/>
    <property type="evidence" value="ECO:0007669"/>
    <property type="project" value="UniProtKB-KW"/>
</dbReference>
<keyword evidence="2" id="KW-0813">Transport</keyword>
<evidence type="ECO:0000256" key="4">
    <source>
        <dbReference type="ARBA" id="ARBA00022840"/>
    </source>
</evidence>
<evidence type="ECO:0000313" key="7">
    <source>
        <dbReference type="Proteomes" id="UP000183508"/>
    </source>
</evidence>
<evidence type="ECO:0000256" key="1">
    <source>
        <dbReference type="ARBA" id="ARBA00005417"/>
    </source>
</evidence>
<dbReference type="SMART" id="SM00382">
    <property type="entry name" value="AAA"/>
    <property type="match status" value="1"/>
</dbReference>
<dbReference type="OrthoDB" id="43981at2"/>
<organism evidence="6 7">
    <name type="scientific">Alicyclobacillus macrosporangiidus</name>
    <dbReference type="NCBI Taxonomy" id="392015"/>
    <lineage>
        <taxon>Bacteria</taxon>
        <taxon>Bacillati</taxon>
        <taxon>Bacillota</taxon>
        <taxon>Bacilli</taxon>
        <taxon>Bacillales</taxon>
        <taxon>Alicyclobacillaceae</taxon>
        <taxon>Alicyclobacillus</taxon>
    </lineage>
</organism>
<reference evidence="7" key="1">
    <citation type="submission" date="2016-10" db="EMBL/GenBank/DDBJ databases">
        <authorList>
            <person name="Varghese N."/>
        </authorList>
    </citation>
    <scope>NUCLEOTIDE SEQUENCE [LARGE SCALE GENOMIC DNA]</scope>
    <source>
        <strain evidence="7">DSM 17980</strain>
    </source>
</reference>
<dbReference type="EMBL" id="FPBV01000010">
    <property type="protein sequence ID" value="SFU85763.1"/>
    <property type="molecule type" value="Genomic_DNA"/>
</dbReference>
<dbReference type="InterPro" id="IPR027417">
    <property type="entry name" value="P-loop_NTPase"/>
</dbReference>
<dbReference type="Pfam" id="PF00005">
    <property type="entry name" value="ABC_tran"/>
    <property type="match status" value="1"/>
</dbReference>